<dbReference type="Proteomes" id="UP000591131">
    <property type="component" value="Unassembled WGS sequence"/>
</dbReference>
<feature type="domain" description="FHA" evidence="2">
    <location>
        <begin position="266"/>
        <end position="344"/>
    </location>
</feature>
<dbReference type="Pfam" id="PF00498">
    <property type="entry name" value="FHA"/>
    <property type="match status" value="1"/>
</dbReference>
<dbReference type="SUPFAM" id="SSF49879">
    <property type="entry name" value="SMAD/FHA domain"/>
    <property type="match status" value="1"/>
</dbReference>
<dbReference type="InterPro" id="IPR000253">
    <property type="entry name" value="FHA_dom"/>
</dbReference>
<organism evidence="3 4">
    <name type="scientific">Perkinsus chesapeaki</name>
    <name type="common">Clam parasite</name>
    <name type="synonym">Perkinsus andrewsi</name>
    <dbReference type="NCBI Taxonomy" id="330153"/>
    <lineage>
        <taxon>Eukaryota</taxon>
        <taxon>Sar</taxon>
        <taxon>Alveolata</taxon>
        <taxon>Perkinsozoa</taxon>
        <taxon>Perkinsea</taxon>
        <taxon>Perkinsida</taxon>
        <taxon>Perkinsidae</taxon>
        <taxon>Perkinsus</taxon>
    </lineage>
</organism>
<evidence type="ECO:0000313" key="3">
    <source>
        <dbReference type="EMBL" id="KAF4649822.1"/>
    </source>
</evidence>
<dbReference type="InterPro" id="IPR008984">
    <property type="entry name" value="SMAD_FHA_dom_sf"/>
</dbReference>
<evidence type="ECO:0000256" key="1">
    <source>
        <dbReference type="SAM" id="MobiDB-lite"/>
    </source>
</evidence>
<comment type="caution">
    <text evidence="3">The sequence shown here is derived from an EMBL/GenBank/DDBJ whole genome shotgun (WGS) entry which is preliminary data.</text>
</comment>
<sequence>MLTVTDLMGLGIPVFIPAELLLHRFILPGRFTRLEMFGAGTLGSFPYGGVMQDPILARARSPYATSYSGVDPFQFMHDELGVNLEDRHYWLSRTDFVDTHWMLRFNSTADLLTKLHHFIHHNDTLRVSLLGRIRHEQHRRVLLSIPWMIQRLMGWDSSENPLIEFLYDPKTGNPSKAVVDVEAFHRRQAAAFHGILRVLGTMMEPQDIEKLIRMDEDAEPVKPTGLRERPIKPSTNGVQPHEEHSVAKLAIEGARISVPSSRVPFLIGSDSDECHFDISFLMDFSDRRTREGDSLVHSVHCGIDRNPEGGGWILRNYGGGTFVDGTAVTEEAIITLRPGSQIQIHHLTFIFFPIEE</sequence>
<gene>
    <name evidence="3" type="ORF">FOL47_001705</name>
</gene>
<dbReference type="OrthoDB" id="467872at2759"/>
<dbReference type="AlphaFoldDB" id="A0A7J6KSH4"/>
<evidence type="ECO:0000313" key="4">
    <source>
        <dbReference type="Proteomes" id="UP000591131"/>
    </source>
</evidence>
<dbReference type="EMBL" id="JAAPAO010001414">
    <property type="protein sequence ID" value="KAF4649822.1"/>
    <property type="molecule type" value="Genomic_DNA"/>
</dbReference>
<keyword evidence="4" id="KW-1185">Reference proteome</keyword>
<feature type="region of interest" description="Disordered" evidence="1">
    <location>
        <begin position="221"/>
        <end position="243"/>
    </location>
</feature>
<evidence type="ECO:0000259" key="2">
    <source>
        <dbReference type="Pfam" id="PF00498"/>
    </source>
</evidence>
<protein>
    <recommendedName>
        <fullName evidence="2">FHA domain-containing protein</fullName>
    </recommendedName>
</protein>
<proteinExistence type="predicted"/>
<dbReference type="CDD" id="cd00060">
    <property type="entry name" value="FHA"/>
    <property type="match status" value="1"/>
</dbReference>
<name>A0A7J6KSH4_PERCH</name>
<dbReference type="Gene3D" id="2.60.200.20">
    <property type="match status" value="1"/>
</dbReference>
<accession>A0A7J6KSH4</accession>
<reference evidence="3 4" key="1">
    <citation type="submission" date="2020-04" db="EMBL/GenBank/DDBJ databases">
        <title>Perkinsus chesapeaki whole genome sequence.</title>
        <authorList>
            <person name="Bogema D.R."/>
        </authorList>
    </citation>
    <scope>NUCLEOTIDE SEQUENCE [LARGE SCALE GENOMIC DNA]</scope>
    <source>
        <strain evidence="3">ATCC PRA-425</strain>
    </source>
</reference>